<evidence type="ECO:0000313" key="7">
    <source>
        <dbReference type="EMBL" id="KAJ1369754.1"/>
    </source>
</evidence>
<dbReference type="SUPFAM" id="SSF49562">
    <property type="entry name" value="C2 domain (Calcium/lipid-binding domain, CaLB)"/>
    <property type="match status" value="3"/>
</dbReference>
<keyword evidence="8" id="KW-1185">Reference proteome</keyword>
<accession>A0AAD5WGQ6</accession>
<dbReference type="GO" id="GO:0016020">
    <property type="term" value="C:membrane"/>
    <property type="evidence" value="ECO:0007669"/>
    <property type="project" value="UniProtKB-SubCell"/>
</dbReference>
<dbReference type="InterPro" id="IPR035892">
    <property type="entry name" value="C2_domain_sf"/>
</dbReference>
<reference evidence="7" key="1">
    <citation type="submission" date="2021-06" db="EMBL/GenBank/DDBJ databases">
        <title>Parelaphostrongylus tenuis whole genome reference sequence.</title>
        <authorList>
            <person name="Garwood T.J."/>
            <person name="Larsen P.A."/>
            <person name="Fountain-Jones N.M."/>
            <person name="Garbe J.R."/>
            <person name="Macchietto M.G."/>
            <person name="Kania S.A."/>
            <person name="Gerhold R.W."/>
            <person name="Richards J.E."/>
            <person name="Wolf T.M."/>
        </authorList>
    </citation>
    <scope>NUCLEOTIDE SEQUENCE</scope>
    <source>
        <strain evidence="7">MNPRO001-30</strain>
        <tissue evidence="7">Meninges</tissue>
    </source>
</reference>
<dbReference type="PROSITE" id="PS50004">
    <property type="entry name" value="C2"/>
    <property type="match status" value="2"/>
</dbReference>
<feature type="domain" description="C2" evidence="6">
    <location>
        <begin position="622"/>
        <end position="744"/>
    </location>
</feature>
<evidence type="ECO:0000256" key="1">
    <source>
        <dbReference type="ARBA" id="ARBA00004167"/>
    </source>
</evidence>
<comment type="caution">
    <text evidence="7">The sequence shown here is derived from an EMBL/GenBank/DDBJ whole genome shotgun (WGS) entry which is preliminary data.</text>
</comment>
<comment type="subcellular location">
    <subcellularLocation>
        <location evidence="1">Membrane</location>
        <topology evidence="1">Single-pass membrane protein</topology>
    </subcellularLocation>
</comment>
<name>A0AAD5WGQ6_PARTN</name>
<dbReference type="InterPro" id="IPR006614">
    <property type="entry name" value="Peroxin/Ferlin"/>
</dbReference>
<evidence type="ECO:0000259" key="6">
    <source>
        <dbReference type="PROSITE" id="PS50004"/>
    </source>
</evidence>
<dbReference type="PANTHER" id="PTHR12546:SF33">
    <property type="entry name" value="SPERM VESICLE FUSION PROTEIN FER-1"/>
    <property type="match status" value="1"/>
</dbReference>
<dbReference type="CDD" id="cd04037">
    <property type="entry name" value="C2E_Ferlin"/>
    <property type="match status" value="1"/>
</dbReference>
<keyword evidence="5" id="KW-0472">Membrane</keyword>
<feature type="domain" description="C2" evidence="6">
    <location>
        <begin position="156"/>
        <end position="286"/>
    </location>
</feature>
<dbReference type="InterPro" id="IPR037724">
    <property type="entry name" value="C2E_Ferlin"/>
</dbReference>
<dbReference type="Proteomes" id="UP001196413">
    <property type="component" value="Unassembled WGS sequence"/>
</dbReference>
<keyword evidence="3" id="KW-0677">Repeat</keyword>
<sequence length="847" mass="97868">MELHGESGRLFQVYIWQPLKFTDYFGTEIPKARLRDPGKGWQYEGKWMADTHQNYGDKKGWVYAISDVFWGEPGSVDNEMRADHRFRRRCIKRTRKAVNFMNQNFETYQNSLGDTKWEYAVGKNKPFHYQEMIEDCIRRRRFVMEMERKNDIPREQEHQMYLAARLYEVHEVTSTWQLRCYFLWAKDLLPVVKNSARAFVRVTFLTKSKETVIVDNSLNPVWNETLIFDKVLIPGGKRQISWNPPTIFVECRGERKDYSEISLGSFEVAPVVICVATDSRAKPDWHTLTFQEGMTRGAMLACFELFFEDASTKDSLPLQPMKKRVSNRFEIPGELRPQFETYAVQILCWGLRNLKKYEFLSIRKPFLELIIGDSEAQTDPIPNLIKDPNFETPLITFAQVSLPSNLEFSPPLVINLYDIRAFKRRPLVGVCHITNFNKYTRVVSKKIASKPEYTSLGGSFQRAIAYSWYEQECSCPTGINGPRHKDVSTPTDWAQFDNIVDKEDQALLSTPYIPSLRKEGMPKIDWWSKYYASSGHFEKAPGFEDSGMEYLSIFNDELECVNGYNGFEDFLDTFIFMKSSKHKFTRMFEHTFSAVKGNFDDPEEKEKTGELKGKVFITKITEKEGDAVLLDPPGVEFVGTVKCLLRVYVVEAKGLVSMRKNGMCDPYIIVRCGKQKVSLKNNYRADTLDPIFGERVEMDVTIPLEKDLIITVMDRRKLVADDEIGSTHIDLENRLLSKWRATVGLSRQYTIQGELLWRDQQTPLAVLKSYCKKMRVPAPSILEKNDDVGIQMLGIQIWHSQVKKEMEEDDKAVTSLRQGAGKEDSIAEDKEAKEKVVCASRPLITLC</sequence>
<dbReference type="GO" id="GO:0007009">
    <property type="term" value="P:plasma membrane organization"/>
    <property type="evidence" value="ECO:0007669"/>
    <property type="project" value="TreeGrafter"/>
</dbReference>
<dbReference type="Pfam" id="PF00168">
    <property type="entry name" value="C2"/>
    <property type="match status" value="2"/>
</dbReference>
<gene>
    <name evidence="7" type="ORF">KIN20_031303</name>
</gene>
<dbReference type="GO" id="GO:0061025">
    <property type="term" value="P:membrane fusion"/>
    <property type="evidence" value="ECO:0007669"/>
    <property type="project" value="TreeGrafter"/>
</dbReference>
<keyword evidence="4" id="KW-1133">Transmembrane helix</keyword>
<dbReference type="Gene3D" id="2.60.40.150">
    <property type="entry name" value="C2 domain"/>
    <property type="match status" value="2"/>
</dbReference>
<dbReference type="InterPro" id="IPR000008">
    <property type="entry name" value="C2_dom"/>
</dbReference>
<dbReference type="SMART" id="SM00694">
    <property type="entry name" value="DysFC"/>
    <property type="match status" value="2"/>
</dbReference>
<evidence type="ECO:0000256" key="4">
    <source>
        <dbReference type="ARBA" id="ARBA00022989"/>
    </source>
</evidence>
<dbReference type="SMART" id="SM00239">
    <property type="entry name" value="C2"/>
    <property type="match status" value="2"/>
</dbReference>
<dbReference type="AlphaFoldDB" id="A0AAD5WGQ6"/>
<keyword evidence="2" id="KW-0812">Transmembrane</keyword>
<dbReference type="EMBL" id="JAHQIW010006674">
    <property type="protein sequence ID" value="KAJ1369754.1"/>
    <property type="molecule type" value="Genomic_DNA"/>
</dbReference>
<protein>
    <recommendedName>
        <fullName evidence="6">C2 domain-containing protein</fullName>
    </recommendedName>
</protein>
<dbReference type="PANTHER" id="PTHR12546">
    <property type="entry name" value="FER-1-LIKE"/>
    <property type="match status" value="1"/>
</dbReference>
<dbReference type="InterPro" id="IPR055072">
    <property type="entry name" value="Ferlin_DSRM"/>
</dbReference>
<proteinExistence type="predicted"/>
<evidence type="ECO:0000256" key="2">
    <source>
        <dbReference type="ARBA" id="ARBA00022692"/>
    </source>
</evidence>
<evidence type="ECO:0000313" key="8">
    <source>
        <dbReference type="Proteomes" id="UP001196413"/>
    </source>
</evidence>
<dbReference type="InterPro" id="IPR037721">
    <property type="entry name" value="Ferlin"/>
</dbReference>
<evidence type="ECO:0000256" key="3">
    <source>
        <dbReference type="ARBA" id="ARBA00022737"/>
    </source>
</evidence>
<evidence type="ECO:0000256" key="5">
    <source>
        <dbReference type="ARBA" id="ARBA00023136"/>
    </source>
</evidence>
<organism evidence="7 8">
    <name type="scientific">Parelaphostrongylus tenuis</name>
    <name type="common">Meningeal worm</name>
    <dbReference type="NCBI Taxonomy" id="148309"/>
    <lineage>
        <taxon>Eukaryota</taxon>
        <taxon>Metazoa</taxon>
        <taxon>Ecdysozoa</taxon>
        <taxon>Nematoda</taxon>
        <taxon>Chromadorea</taxon>
        <taxon>Rhabditida</taxon>
        <taxon>Rhabditina</taxon>
        <taxon>Rhabditomorpha</taxon>
        <taxon>Strongyloidea</taxon>
        <taxon>Metastrongylidae</taxon>
        <taxon>Parelaphostrongylus</taxon>
    </lineage>
</organism>
<dbReference type="Pfam" id="PF22901">
    <property type="entry name" value="dsrm_Ferlin"/>
    <property type="match status" value="1"/>
</dbReference>